<feature type="transmembrane region" description="Helical" evidence="9">
    <location>
        <begin position="24"/>
        <end position="45"/>
    </location>
</feature>
<dbReference type="Pfam" id="PF08478">
    <property type="entry name" value="POTRA_1"/>
    <property type="match status" value="1"/>
</dbReference>
<dbReference type="RefSeq" id="WP_003628498.1">
    <property type="nucleotide sequence ID" value="NZ_LYUD01000045.1"/>
</dbReference>
<dbReference type="OrthoDB" id="9783091at2"/>
<dbReference type="PANTHER" id="PTHR35851:SF1">
    <property type="entry name" value="CELL DIVISION PROTEIN FTSQ"/>
    <property type="match status" value="1"/>
</dbReference>
<name>A0A1A0DJ04_ACEPA</name>
<dbReference type="PANTHER" id="PTHR35851">
    <property type="entry name" value="CELL DIVISION PROTEIN FTSQ"/>
    <property type="match status" value="1"/>
</dbReference>
<comment type="subcellular location">
    <subcellularLocation>
        <location evidence="9">Cell inner membrane</location>
        <topology evidence="9">Single-pass type II membrane protein</topology>
    </subcellularLocation>
    <subcellularLocation>
        <location evidence="1">Membrane</location>
    </subcellularLocation>
    <text evidence="9">Localizes to the division septum.</text>
</comment>
<proteinExistence type="inferred from homology"/>
<dbReference type="eggNOG" id="COG1589">
    <property type="taxonomic scope" value="Bacteria"/>
</dbReference>
<keyword evidence="5 9" id="KW-0812">Transmembrane</keyword>
<dbReference type="InterPro" id="IPR013685">
    <property type="entry name" value="POTRA_FtsQ_type"/>
</dbReference>
<organism evidence="11 12">
    <name type="scientific">Acetobacter pasteurianus</name>
    <name type="common">Acetobacter turbidans</name>
    <dbReference type="NCBI Taxonomy" id="438"/>
    <lineage>
        <taxon>Bacteria</taxon>
        <taxon>Pseudomonadati</taxon>
        <taxon>Pseudomonadota</taxon>
        <taxon>Alphaproteobacteria</taxon>
        <taxon>Acetobacterales</taxon>
        <taxon>Acetobacteraceae</taxon>
        <taxon>Acetobacter</taxon>
    </lineage>
</organism>
<evidence type="ECO:0000256" key="9">
    <source>
        <dbReference type="HAMAP-Rule" id="MF_00911"/>
    </source>
</evidence>
<dbReference type="AlphaFoldDB" id="A0A1A0DJ04"/>
<dbReference type="Gene3D" id="3.40.50.11690">
    <property type="entry name" value="Cell division protein FtsQ/DivIB"/>
    <property type="match status" value="1"/>
</dbReference>
<dbReference type="Proteomes" id="UP000093796">
    <property type="component" value="Unassembled WGS sequence"/>
</dbReference>
<dbReference type="GO" id="GO:0043093">
    <property type="term" value="P:FtsZ-dependent cytokinesis"/>
    <property type="evidence" value="ECO:0007669"/>
    <property type="project" value="UniProtKB-UniRule"/>
</dbReference>
<feature type="region of interest" description="Disordered" evidence="10">
    <location>
        <begin position="263"/>
        <end position="320"/>
    </location>
</feature>
<evidence type="ECO:0000256" key="8">
    <source>
        <dbReference type="ARBA" id="ARBA00023306"/>
    </source>
</evidence>
<dbReference type="PROSITE" id="PS51779">
    <property type="entry name" value="POTRA"/>
    <property type="match status" value="1"/>
</dbReference>
<dbReference type="InterPro" id="IPR045335">
    <property type="entry name" value="FtsQ_C_sf"/>
</dbReference>
<dbReference type="InterPro" id="IPR034746">
    <property type="entry name" value="POTRA"/>
</dbReference>
<dbReference type="GO" id="GO:0090529">
    <property type="term" value="P:cell septum assembly"/>
    <property type="evidence" value="ECO:0007669"/>
    <property type="project" value="InterPro"/>
</dbReference>
<accession>A0A1A0DJ04</accession>
<feature type="compositionally biased region" description="Basic and acidic residues" evidence="10">
    <location>
        <begin position="305"/>
        <end position="314"/>
    </location>
</feature>
<evidence type="ECO:0000256" key="1">
    <source>
        <dbReference type="ARBA" id="ARBA00004370"/>
    </source>
</evidence>
<evidence type="ECO:0000256" key="4">
    <source>
        <dbReference type="ARBA" id="ARBA00022618"/>
    </source>
</evidence>
<keyword evidence="8 9" id="KW-0131">Cell cycle</keyword>
<dbReference type="Pfam" id="PF03799">
    <property type="entry name" value="FtsQ_DivIB_C"/>
    <property type="match status" value="1"/>
</dbReference>
<evidence type="ECO:0000256" key="10">
    <source>
        <dbReference type="SAM" id="MobiDB-lite"/>
    </source>
</evidence>
<comment type="similarity">
    <text evidence="9">Belongs to the FtsQ/DivIB family. FtsQ subfamily.</text>
</comment>
<sequence>MRVPPSPADRPSRIGLFLRRQKRLLRPIAGLLFLAGLGSAGYVSLKIPAVQEQLAPLRDKLLGTSTLRVTSIHIDGAQLTSEQSIRDALGVEVGDPVLDFSVSDAREKLDNLPFVDHVTIERHLSGEIDVHITERLPYAVWQHQGHFELIDKQGNRVPDQGMTGKDAEAFTKLPLVVGDGANTSAASLIDILAQEPDVKAHVTAAVRVSDRRWNLTLRDGATVLLPEGEEAPAIHRLAKINATTRLLDRPVLLIDMRLPDRLTIKEKPPAPPPPSEAGNTTQDTSAPAPHKADTPKPVSHPVHPASKEAKKDNPEENPDE</sequence>
<evidence type="ECO:0000256" key="6">
    <source>
        <dbReference type="ARBA" id="ARBA00022989"/>
    </source>
</evidence>
<evidence type="ECO:0000256" key="2">
    <source>
        <dbReference type="ARBA" id="ARBA00022475"/>
    </source>
</evidence>
<dbReference type="EMBL" id="LYUD01000045">
    <property type="protein sequence ID" value="OAZ75064.1"/>
    <property type="molecule type" value="Genomic_DNA"/>
</dbReference>
<keyword evidence="7 9" id="KW-0472">Membrane</keyword>
<evidence type="ECO:0000256" key="7">
    <source>
        <dbReference type="ARBA" id="ARBA00023136"/>
    </source>
</evidence>
<keyword evidence="6 9" id="KW-1133">Transmembrane helix</keyword>
<dbReference type="Gene3D" id="3.10.20.310">
    <property type="entry name" value="membrane protein fhac"/>
    <property type="match status" value="1"/>
</dbReference>
<dbReference type="PATRIC" id="fig|438.15.peg.555"/>
<comment type="function">
    <text evidence="9">Essential cell division protein.</text>
</comment>
<evidence type="ECO:0000313" key="11">
    <source>
        <dbReference type="EMBL" id="OAZ75064.1"/>
    </source>
</evidence>
<reference evidence="11 12" key="1">
    <citation type="submission" date="2016-05" db="EMBL/GenBank/DDBJ databases">
        <title>Genome sequencing of Acetobacter pasteurianus strain SRCM100623.</title>
        <authorList>
            <person name="Song Y.R."/>
        </authorList>
    </citation>
    <scope>NUCLEOTIDE SEQUENCE [LARGE SCALE GENOMIC DNA]</scope>
    <source>
        <strain evidence="11 12">SRCM100623</strain>
    </source>
</reference>
<evidence type="ECO:0000256" key="5">
    <source>
        <dbReference type="ARBA" id="ARBA00022692"/>
    </source>
</evidence>
<evidence type="ECO:0000313" key="12">
    <source>
        <dbReference type="Proteomes" id="UP000093796"/>
    </source>
</evidence>
<comment type="caution">
    <text evidence="11">The sequence shown here is derived from an EMBL/GenBank/DDBJ whole genome shotgun (WGS) entry which is preliminary data.</text>
</comment>
<protein>
    <recommendedName>
        <fullName evidence="9">Cell division protein FtsQ</fullName>
    </recommendedName>
</protein>
<keyword evidence="3 9" id="KW-0997">Cell inner membrane</keyword>
<dbReference type="InterPro" id="IPR026579">
    <property type="entry name" value="FtsQ"/>
</dbReference>
<keyword evidence="2 9" id="KW-1003">Cell membrane</keyword>
<dbReference type="GO" id="GO:0032153">
    <property type="term" value="C:cell division site"/>
    <property type="evidence" value="ECO:0007669"/>
    <property type="project" value="UniProtKB-UniRule"/>
</dbReference>
<gene>
    <name evidence="9" type="primary">ftsQ</name>
    <name evidence="11" type="ORF">SRCM100623_00488</name>
</gene>
<dbReference type="GO" id="GO:0005886">
    <property type="term" value="C:plasma membrane"/>
    <property type="evidence" value="ECO:0007669"/>
    <property type="project" value="UniProtKB-SubCell"/>
</dbReference>
<keyword evidence="4 9" id="KW-0132">Cell division</keyword>
<evidence type="ECO:0000256" key="3">
    <source>
        <dbReference type="ARBA" id="ARBA00022519"/>
    </source>
</evidence>
<dbReference type="InterPro" id="IPR005548">
    <property type="entry name" value="Cell_div_FtsQ/DivIB_C"/>
</dbReference>
<dbReference type="HAMAP" id="MF_00911">
    <property type="entry name" value="FtsQ_subfam"/>
    <property type="match status" value="1"/>
</dbReference>